<evidence type="ECO:0000313" key="1">
    <source>
        <dbReference type="EMBL" id="SHF78372.1"/>
    </source>
</evidence>
<dbReference type="EMBL" id="FQWD01000001">
    <property type="protein sequence ID" value="SHF78372.1"/>
    <property type="molecule type" value="Genomic_DNA"/>
</dbReference>
<sequence>MRIGWRTYLKQAFRKKSAYHAVGIAISLDTVTFCALRKQGDALHVAHEETVSFGQWGKSLIRWTEKHNLAGTPTYVAFSIHWYQILQIDRPAVEEDEIIAAMSWSVKELTGSEQDMVIDYIDLPVPLAGAAKVNVIALPKKDVAETCEKIFESGLAMQQITVEELATCDLVETSSDAVLTLVQEAGEEICLNIVKNGQLYLSRRLKGFENLGSFSKDELQMGIGESLSVQVQRSMDFYESQLRQGPVRRIQLRLDTQHIDALSLQINQVVNADVEGLVPANIVSDTQSPVHRLNYISLGAALGADKALVAEKTEAAA</sequence>
<organism evidence="1 2">
    <name type="scientific">Marisediminitalea aggregata</name>
    <dbReference type="NCBI Taxonomy" id="634436"/>
    <lineage>
        <taxon>Bacteria</taxon>
        <taxon>Pseudomonadati</taxon>
        <taxon>Pseudomonadota</taxon>
        <taxon>Gammaproteobacteria</taxon>
        <taxon>Alteromonadales</taxon>
        <taxon>Alteromonadaceae</taxon>
        <taxon>Marisediminitalea</taxon>
    </lineage>
</organism>
<dbReference type="STRING" id="634436.SAMN05216361_0388"/>
<keyword evidence="2" id="KW-1185">Reference proteome</keyword>
<protein>
    <submittedName>
        <fullName evidence="1">MSHA biogenesis protein MshI</fullName>
    </submittedName>
</protein>
<gene>
    <name evidence="1" type="ORF">SAMN05216361_0388</name>
</gene>
<proteinExistence type="predicted"/>
<name>A0A1M5EH35_9ALTE</name>
<accession>A0A1M5EH35</accession>
<reference evidence="2" key="1">
    <citation type="submission" date="2016-11" db="EMBL/GenBank/DDBJ databases">
        <authorList>
            <person name="Varghese N."/>
            <person name="Submissions S."/>
        </authorList>
    </citation>
    <scope>NUCLEOTIDE SEQUENCE [LARGE SCALE GENOMIC DNA]</scope>
    <source>
        <strain evidence="2">CGMCC 1.8995</strain>
    </source>
</reference>
<dbReference type="Proteomes" id="UP000184520">
    <property type="component" value="Unassembled WGS sequence"/>
</dbReference>
<evidence type="ECO:0000313" key="2">
    <source>
        <dbReference type="Proteomes" id="UP000184520"/>
    </source>
</evidence>
<dbReference type="AlphaFoldDB" id="A0A1M5EH35"/>